<dbReference type="InterPro" id="IPR025259">
    <property type="entry name" value="CCDC34/181"/>
</dbReference>
<dbReference type="ExpressionAtlas" id="A0A6I8UYU6">
    <property type="expression patterns" value="baseline"/>
</dbReference>
<dbReference type="RefSeq" id="XP_002133657.3">
    <property type="nucleotide sequence ID" value="XM_002133621.3"/>
</dbReference>
<protein>
    <recommendedName>
        <fullName evidence="2">Coiled-coil domain-containing protein</fullName>
    </recommendedName>
</protein>
<feature type="compositionally biased region" description="Polar residues" evidence="1">
    <location>
        <begin position="133"/>
        <end position="142"/>
    </location>
</feature>
<gene>
    <name evidence="4" type="primary">LOC6902126</name>
</gene>
<proteinExistence type="predicted"/>
<sequence length="503" mass="56423">MYRDRDHQLTESCPEGEYSRLGGFAGNVDTDGPASTESTEVPVVLGSEFAMPVKHVDVRSAHSLGHPSPGACEEVYPTINQRPADEIKSNIWSGTPSNSAPCSDEKPSFTVFRLQLRSPQCQDPEKINAGNDALQTARSRSSLRTMCQAVAIPRRAEAPRAVTEPRRSARFSDDWGLEFESSTSINHHADQSSLSRTDAGADDEASSPAEEQDISLGSGIEADSSSFWDEHEPDGYRSHNRNTARAIRRASYGRTRDKGGRSYEEWLTLKKKEASQQQRQERREAHRLTVAERIRKQMSDKSYSDWLASKQQRHLGARLPVRFAVGSDGAGAADAFTHMKSAHLPFVQVKSAPRVSSLVGGNGRKPARSPEEVQRRVEQWKLNKMREQERQRSARQREKAQLQAMAEERGRQSKLAWERWMARVAIKPRPVPLNRRPESLARSTASINVSQKMWHHGGLGAVPKSPETRFRGRSPVALMSSAQRALRQRLDEIDGVRMHRRPK</sequence>
<dbReference type="Pfam" id="PF13904">
    <property type="entry name" value="CCDC34"/>
    <property type="match status" value="1"/>
</dbReference>
<evidence type="ECO:0000313" key="4">
    <source>
        <dbReference type="RefSeq" id="XP_002133657.3"/>
    </source>
</evidence>
<feature type="compositionally biased region" description="Basic residues" evidence="1">
    <location>
        <begin position="238"/>
        <end position="248"/>
    </location>
</feature>
<feature type="region of interest" description="Disordered" evidence="1">
    <location>
        <begin position="122"/>
        <end position="142"/>
    </location>
</feature>
<organism evidence="3 4">
    <name type="scientific">Drosophila pseudoobscura pseudoobscura</name>
    <name type="common">Fruit fly</name>
    <dbReference type="NCBI Taxonomy" id="46245"/>
    <lineage>
        <taxon>Eukaryota</taxon>
        <taxon>Metazoa</taxon>
        <taxon>Ecdysozoa</taxon>
        <taxon>Arthropoda</taxon>
        <taxon>Hexapoda</taxon>
        <taxon>Insecta</taxon>
        <taxon>Pterygota</taxon>
        <taxon>Neoptera</taxon>
        <taxon>Endopterygota</taxon>
        <taxon>Diptera</taxon>
        <taxon>Brachycera</taxon>
        <taxon>Muscomorpha</taxon>
        <taxon>Ephydroidea</taxon>
        <taxon>Drosophilidae</taxon>
        <taxon>Drosophila</taxon>
        <taxon>Sophophora</taxon>
    </lineage>
</organism>
<accession>A0A6I8UYU6</accession>
<feature type="domain" description="Coiled-coil" evidence="2">
    <location>
        <begin position="365"/>
        <end position="448"/>
    </location>
</feature>
<dbReference type="PANTHER" id="PTHR23247:SF2">
    <property type="entry name" value="COILED-COIL DOMAIN-CONTAINING PROTEIN 34"/>
    <property type="match status" value="1"/>
</dbReference>
<dbReference type="InParanoid" id="A0A6I8UYU6"/>
<feature type="region of interest" description="Disordered" evidence="1">
    <location>
        <begin position="458"/>
        <end position="483"/>
    </location>
</feature>
<name>A0A6I8UYU6_DROPS</name>
<reference evidence="4" key="1">
    <citation type="submission" date="2025-08" db="UniProtKB">
        <authorList>
            <consortium name="RefSeq"/>
        </authorList>
    </citation>
    <scope>IDENTIFICATION</scope>
    <source>
        <strain evidence="4">MV-25-SWS-2005</strain>
        <tissue evidence="4">Whole body</tissue>
    </source>
</reference>
<dbReference type="AlphaFoldDB" id="A0A6I8UYU6"/>
<keyword evidence="3" id="KW-1185">Reference proteome</keyword>
<dbReference type="InterPro" id="IPR045323">
    <property type="entry name" value="CCDC34"/>
</dbReference>
<dbReference type="PANTHER" id="PTHR23247">
    <property type="entry name" value="NY-REN-41 ANTIGEN L15 -RELATED"/>
    <property type="match status" value="1"/>
</dbReference>
<evidence type="ECO:0000256" key="1">
    <source>
        <dbReference type="SAM" id="MobiDB-lite"/>
    </source>
</evidence>
<evidence type="ECO:0000313" key="3">
    <source>
        <dbReference type="Proteomes" id="UP000001819"/>
    </source>
</evidence>
<dbReference type="KEGG" id="dpo:6902126"/>
<feature type="compositionally biased region" description="Basic and acidic residues" evidence="1">
    <location>
        <begin position="228"/>
        <end position="237"/>
    </location>
</feature>
<evidence type="ECO:0000259" key="2">
    <source>
        <dbReference type="Pfam" id="PF13904"/>
    </source>
</evidence>
<feature type="region of interest" description="Disordered" evidence="1">
    <location>
        <begin position="1"/>
        <end position="38"/>
    </location>
</feature>
<feature type="compositionally biased region" description="Polar residues" evidence="1">
    <location>
        <begin position="182"/>
        <end position="196"/>
    </location>
</feature>
<dbReference type="Proteomes" id="UP000001819">
    <property type="component" value="Chromosome X"/>
</dbReference>
<feature type="region of interest" description="Disordered" evidence="1">
    <location>
        <begin position="182"/>
        <end position="258"/>
    </location>
</feature>
<feature type="compositionally biased region" description="Acidic residues" evidence="1">
    <location>
        <begin position="200"/>
        <end position="213"/>
    </location>
</feature>